<accession>A0ABV8VDK1</accession>
<organism evidence="2 3">
    <name type="scientific">Nocardia halotolerans</name>
    <dbReference type="NCBI Taxonomy" id="1755878"/>
    <lineage>
        <taxon>Bacteria</taxon>
        <taxon>Bacillati</taxon>
        <taxon>Actinomycetota</taxon>
        <taxon>Actinomycetes</taxon>
        <taxon>Mycobacteriales</taxon>
        <taxon>Nocardiaceae</taxon>
        <taxon>Nocardia</taxon>
    </lineage>
</organism>
<evidence type="ECO:0000313" key="2">
    <source>
        <dbReference type="EMBL" id="MFC4374091.1"/>
    </source>
</evidence>
<protein>
    <recommendedName>
        <fullName evidence="4">Tox-REase-5 domain-containing protein</fullName>
    </recommendedName>
</protein>
<keyword evidence="3" id="KW-1185">Reference proteome</keyword>
<evidence type="ECO:0008006" key="4">
    <source>
        <dbReference type="Google" id="ProtNLM"/>
    </source>
</evidence>
<reference evidence="3" key="1">
    <citation type="journal article" date="2019" name="Int. J. Syst. Evol. Microbiol.">
        <title>The Global Catalogue of Microorganisms (GCM) 10K type strain sequencing project: providing services to taxonomists for standard genome sequencing and annotation.</title>
        <authorList>
            <consortium name="The Broad Institute Genomics Platform"/>
            <consortium name="The Broad Institute Genome Sequencing Center for Infectious Disease"/>
            <person name="Wu L."/>
            <person name="Ma J."/>
        </authorList>
    </citation>
    <scope>NUCLEOTIDE SEQUENCE [LARGE SCALE GENOMIC DNA]</scope>
    <source>
        <strain evidence="3">IBRC-M 10490</strain>
    </source>
</reference>
<feature type="region of interest" description="Disordered" evidence="1">
    <location>
        <begin position="1"/>
        <end position="32"/>
    </location>
</feature>
<dbReference type="Proteomes" id="UP001595844">
    <property type="component" value="Unassembled WGS sequence"/>
</dbReference>
<comment type="caution">
    <text evidence="2">The sequence shown here is derived from an EMBL/GenBank/DDBJ whole genome shotgun (WGS) entry which is preliminary data.</text>
</comment>
<dbReference type="RefSeq" id="WP_378558297.1">
    <property type="nucleotide sequence ID" value="NZ_JBHSDL010000007.1"/>
</dbReference>
<dbReference type="EMBL" id="JBHSDL010000007">
    <property type="protein sequence ID" value="MFC4374091.1"/>
    <property type="molecule type" value="Genomic_DNA"/>
</dbReference>
<evidence type="ECO:0000256" key="1">
    <source>
        <dbReference type="SAM" id="MobiDB-lite"/>
    </source>
</evidence>
<evidence type="ECO:0000313" key="3">
    <source>
        <dbReference type="Proteomes" id="UP001595844"/>
    </source>
</evidence>
<feature type="compositionally biased region" description="Basic and acidic residues" evidence="1">
    <location>
        <begin position="551"/>
        <end position="563"/>
    </location>
</feature>
<sequence>MPDSPAQTDDDPSSIPLQDLGLLPGGKSHAEMPSRLVTAPSTSLAVVAALTLPQGSGIRQVSQETNGVAITATQIDVPGGPTVVGTSVIGTPLELEVAGTCSVPLQVPDASPLPSSITTPDTIFRTGRGYTAEQLRSDLETVAAGETGLSSAEAGLAYVVARTRLNSAMYTPIEQFNDLQWAHHEPRTEVEGRDQFDARARLNEAGIPWSDPRIQAWVDNKLDVAIATDPTSPARYQAPPLFSSGELRQQQIEANRVDITANDIRQGTNDLLAAITYGPALVLWEAAHDRGDHSGADIAWAAAELGMNVVGIVPGVGPLTGIAAKGTIRRLSPEFWNVLTTTDNVVDAVRAGQALQDARVVNSALDYRQKFVLDRSLAPSPGVNAGDKASAPLSSAAAPGQARAPGLYTTVQGLPEAAVRRPMQVADDFIPTPAAVNGVALPLNQILANESMIAHEAKNFVADVEQFVMLEARLPATAMAGIDGRGAAAAGDRIPAGQINPRASHDGAYSDSRGSEPGGRSEGTIPSPPRGPIGPTVPRAPSAEGGTPQPDHPKSVGRTDRSDSGFIYEQRIVGALGGTGEFKVGKRTFDGRFVDDSGVEVWYEAKAGAFWERPAHIVKFKNQVGEQRKIALDAGVEFRVISERPIPAEVKNWLDKKDIRYEEGVGVE</sequence>
<proteinExistence type="predicted"/>
<name>A0ABV8VDK1_9NOCA</name>
<gene>
    <name evidence="2" type="ORF">ACFO5K_08225</name>
</gene>
<feature type="region of interest" description="Disordered" evidence="1">
    <location>
        <begin position="488"/>
        <end position="563"/>
    </location>
</feature>
<feature type="compositionally biased region" description="Low complexity" evidence="1">
    <location>
        <begin position="488"/>
        <end position="497"/>
    </location>
</feature>